<evidence type="ECO:0000256" key="4">
    <source>
        <dbReference type="RuleBase" id="RU003684"/>
    </source>
</evidence>
<proteinExistence type="inferred from homology"/>
<dbReference type="PRINTS" id="PR00116">
    <property type="entry name" value="ARGINASE"/>
</dbReference>
<evidence type="ECO:0000256" key="1">
    <source>
        <dbReference type="ARBA" id="ARBA00009227"/>
    </source>
</evidence>
<dbReference type="PANTHER" id="PTHR11358:SF26">
    <property type="entry name" value="GUANIDINO ACID HYDROLASE, MITOCHONDRIAL"/>
    <property type="match status" value="1"/>
</dbReference>
<evidence type="ECO:0000313" key="6">
    <source>
        <dbReference type="Proteomes" id="UP001500399"/>
    </source>
</evidence>
<gene>
    <name evidence="5" type="primary">speB</name>
    <name evidence="5" type="ORF">GCM10008919_18200</name>
</gene>
<reference evidence="6" key="1">
    <citation type="journal article" date="2019" name="Int. J. Syst. Evol. Microbiol.">
        <title>The Global Catalogue of Microorganisms (GCM) 10K type strain sequencing project: providing services to taxonomists for standard genome sequencing and annotation.</title>
        <authorList>
            <consortium name="The Broad Institute Genomics Platform"/>
            <consortium name="The Broad Institute Genome Sequencing Center for Infectious Disease"/>
            <person name="Wu L."/>
            <person name="Ma J."/>
        </authorList>
    </citation>
    <scope>NUCLEOTIDE SEQUENCE [LARGE SCALE GENOMIC DNA]</scope>
    <source>
        <strain evidence="6">JCM 8542</strain>
    </source>
</reference>
<keyword evidence="2" id="KW-0479">Metal-binding</keyword>
<accession>A0ABP3CTT3</accession>
<name>A0ABP3CTT3_9FIRM</name>
<organism evidence="5 6">
    <name type="scientific">Selenomonas dianae</name>
    <dbReference type="NCBI Taxonomy" id="135079"/>
    <lineage>
        <taxon>Bacteria</taxon>
        <taxon>Bacillati</taxon>
        <taxon>Bacillota</taxon>
        <taxon>Negativicutes</taxon>
        <taxon>Selenomonadales</taxon>
        <taxon>Selenomonadaceae</taxon>
        <taxon>Selenomonas</taxon>
    </lineage>
</organism>
<dbReference type="InterPro" id="IPR006035">
    <property type="entry name" value="Ureohydrolase"/>
</dbReference>
<dbReference type="Gene3D" id="3.40.800.10">
    <property type="entry name" value="Ureohydrolase domain"/>
    <property type="match status" value="1"/>
</dbReference>
<dbReference type="InterPro" id="IPR005925">
    <property type="entry name" value="Agmatinase-rel"/>
</dbReference>
<dbReference type="Proteomes" id="UP001500399">
    <property type="component" value="Unassembled WGS sequence"/>
</dbReference>
<evidence type="ECO:0000313" key="5">
    <source>
        <dbReference type="EMBL" id="GAA0215358.1"/>
    </source>
</evidence>
<dbReference type="InterPro" id="IPR023696">
    <property type="entry name" value="Ureohydrolase_dom_sf"/>
</dbReference>
<dbReference type="Pfam" id="PF00491">
    <property type="entry name" value="Arginase"/>
    <property type="match status" value="1"/>
</dbReference>
<keyword evidence="6" id="KW-1185">Reference proteome</keyword>
<dbReference type="CDD" id="cd11593">
    <property type="entry name" value="Agmatinase-like_2"/>
    <property type="match status" value="1"/>
</dbReference>
<dbReference type="SUPFAM" id="SSF52768">
    <property type="entry name" value="Arginase/deacetylase"/>
    <property type="match status" value="1"/>
</dbReference>
<evidence type="ECO:0000256" key="3">
    <source>
        <dbReference type="ARBA" id="ARBA00022801"/>
    </source>
</evidence>
<sequence length="295" mass="32429">MKMWNRNIETFLGCDGTYEESHIVIFGAPFDSTTSYRPGTRFAARTMRAESYGLETYSPYQDLDLEEARAFDGGDLELPFGDTARALDMIHTFARNVLADGRLPLLIGGEHLVSLPAIRAAAEKYPDLAVIHFDAHTDLRDEYLGNHLSHATVIRRVWDFLGDGRIHQFGIRSGERAEWAWARAGHTNIHPFTFSGLSEAIAAVKGHPVYLTIDLDVLDPSAFPGTGTPEAGGVMFIELMKATLSVIRGCNIVACDMVELSPPLDPSGTSTATALKLLREMILGLEADFIRPAHV</sequence>
<dbReference type="PROSITE" id="PS01053">
    <property type="entry name" value="ARGINASE_1"/>
    <property type="match status" value="1"/>
</dbReference>
<dbReference type="PROSITE" id="PS51409">
    <property type="entry name" value="ARGINASE_2"/>
    <property type="match status" value="1"/>
</dbReference>
<dbReference type="NCBIfam" id="TIGR01230">
    <property type="entry name" value="agmatinase"/>
    <property type="match status" value="1"/>
</dbReference>
<dbReference type="PIRSF" id="PIRSF036979">
    <property type="entry name" value="Arginase"/>
    <property type="match status" value="1"/>
</dbReference>
<keyword evidence="3 4" id="KW-0378">Hydrolase</keyword>
<dbReference type="PANTHER" id="PTHR11358">
    <property type="entry name" value="ARGINASE/AGMATINASE"/>
    <property type="match status" value="1"/>
</dbReference>
<comment type="caution">
    <text evidence="5">The sequence shown here is derived from an EMBL/GenBank/DDBJ whole genome shotgun (WGS) entry which is preliminary data.</text>
</comment>
<dbReference type="EMBL" id="BAAACR010000013">
    <property type="protein sequence ID" value="GAA0215358.1"/>
    <property type="molecule type" value="Genomic_DNA"/>
</dbReference>
<evidence type="ECO:0000256" key="2">
    <source>
        <dbReference type="ARBA" id="ARBA00022723"/>
    </source>
</evidence>
<protein>
    <submittedName>
        <fullName evidence="5">Agmatinase</fullName>
    </submittedName>
</protein>
<comment type="similarity">
    <text evidence="1">Belongs to the arginase family. Agmatinase subfamily.</text>
</comment>
<dbReference type="InterPro" id="IPR020855">
    <property type="entry name" value="Ureohydrolase_Mn_BS"/>
</dbReference>